<evidence type="ECO:0000313" key="4">
    <source>
        <dbReference type="Proteomes" id="UP000011723"/>
    </source>
</evidence>
<feature type="chain" id="PRO_5004016109" description="Secreted protein" evidence="2">
    <location>
        <begin position="23"/>
        <end position="162"/>
    </location>
</feature>
<keyword evidence="4" id="KW-1185">Reference proteome</keyword>
<feature type="compositionally biased region" description="Low complexity" evidence="1">
    <location>
        <begin position="34"/>
        <end position="43"/>
    </location>
</feature>
<dbReference type="EMBL" id="CP003697">
    <property type="protein sequence ID" value="AGF73758.1"/>
    <property type="molecule type" value="Genomic_DNA"/>
</dbReference>
<keyword evidence="2" id="KW-0732">Signal</keyword>
<dbReference type="AlphaFoldDB" id="M1NQV2"/>
<evidence type="ECO:0008006" key="5">
    <source>
        <dbReference type="Google" id="ProtNLM"/>
    </source>
</evidence>
<protein>
    <recommendedName>
        <fullName evidence="5">Secreted protein</fullName>
    </recommendedName>
</protein>
<evidence type="ECO:0000256" key="1">
    <source>
        <dbReference type="SAM" id="MobiDB-lite"/>
    </source>
</evidence>
<organism evidence="3 4">
    <name type="scientific">Corynebacterium halotolerans YIM 70093 = DSM 44683</name>
    <dbReference type="NCBI Taxonomy" id="1121362"/>
    <lineage>
        <taxon>Bacteria</taxon>
        <taxon>Bacillati</taxon>
        <taxon>Actinomycetota</taxon>
        <taxon>Actinomycetes</taxon>
        <taxon>Mycobacteriales</taxon>
        <taxon>Corynebacteriaceae</taxon>
        <taxon>Corynebacterium</taxon>
    </lineage>
</organism>
<dbReference type="STRING" id="1121362.A605_13810"/>
<reference evidence="3 4" key="1">
    <citation type="journal article" date="2012" name="Stand. Genomic Sci.">
        <title>Genome sequence of the halotolerant bacterium Corynebacterium halotolerans type strain YIM 70093(T) (= DSM 44683(T)).</title>
        <authorList>
            <person name="Ruckert C."/>
            <person name="Albersmeier A."/>
            <person name="Al-Dilaimi A."/>
            <person name="Niehaus K."/>
            <person name="Szczepanowski R."/>
            <person name="Kalinowski J."/>
        </authorList>
    </citation>
    <scope>NUCLEOTIDE SEQUENCE [LARGE SCALE GENOMIC DNA]</scope>
    <source>
        <strain evidence="3">YIM 70093</strain>
    </source>
</reference>
<dbReference type="Proteomes" id="UP000011723">
    <property type="component" value="Chromosome"/>
</dbReference>
<feature type="signal peptide" evidence="2">
    <location>
        <begin position="1"/>
        <end position="22"/>
    </location>
</feature>
<dbReference type="PROSITE" id="PS51257">
    <property type="entry name" value="PROKAR_LIPOPROTEIN"/>
    <property type="match status" value="1"/>
</dbReference>
<dbReference type="PATRIC" id="fig|1121362.3.peg.2808"/>
<dbReference type="KEGG" id="chn:A605_13810"/>
<gene>
    <name evidence="3" type="ORF">A605_13810</name>
</gene>
<accession>M1NQV2</accession>
<sequence length="162" mass="17074">MSWTVKRMVASLGVGGAAVALAACTQPGEPEPGTVTSVVTSTVAAESPETSGPVTNSTTPTSESPTTSGSPTTQPVDVCDSAAFQRSGSEFVDIVLYCDTQWARAGAAQSDHVVIFRWLDGTWTPYEADGTSHTGFECYDRERLIDNGAPAYFLENALLCEE</sequence>
<name>M1NQV2_9CORY</name>
<evidence type="ECO:0000256" key="2">
    <source>
        <dbReference type="SAM" id="SignalP"/>
    </source>
</evidence>
<dbReference type="eggNOG" id="ENOG5031XHZ">
    <property type="taxonomic scope" value="Bacteria"/>
</dbReference>
<proteinExistence type="predicted"/>
<feature type="compositionally biased region" description="Low complexity" evidence="1">
    <location>
        <begin position="53"/>
        <end position="75"/>
    </location>
</feature>
<evidence type="ECO:0000313" key="3">
    <source>
        <dbReference type="EMBL" id="AGF73758.1"/>
    </source>
</evidence>
<dbReference type="HOGENOM" id="CLU_1649301_0_0_11"/>
<feature type="region of interest" description="Disordered" evidence="1">
    <location>
        <begin position="26"/>
        <end position="75"/>
    </location>
</feature>